<dbReference type="EMBL" id="LHPG02000024">
    <property type="protein sequence ID" value="PRW20344.1"/>
    <property type="molecule type" value="Genomic_DNA"/>
</dbReference>
<dbReference type="InterPro" id="IPR036291">
    <property type="entry name" value="NAD(P)-bd_dom_sf"/>
</dbReference>
<dbReference type="Pfam" id="PF10373">
    <property type="entry name" value="EST1_DNA_bind"/>
    <property type="match status" value="1"/>
</dbReference>
<dbReference type="InterPro" id="IPR002347">
    <property type="entry name" value="SDR_fam"/>
</dbReference>
<dbReference type="OrthoDB" id="294295at2759"/>
<feature type="domain" description="DNA/RNA-binding" evidence="1">
    <location>
        <begin position="180"/>
        <end position="446"/>
    </location>
</feature>
<evidence type="ECO:0000313" key="5">
    <source>
        <dbReference type="Proteomes" id="UP000239899"/>
    </source>
</evidence>
<dbReference type="Proteomes" id="UP000239899">
    <property type="component" value="Unassembled WGS sequence"/>
</dbReference>
<evidence type="ECO:0000313" key="4">
    <source>
        <dbReference type="EMBL" id="PRW20345.1"/>
    </source>
</evidence>
<reference evidence="3 5" key="1">
    <citation type="journal article" date="2018" name="Plant J.">
        <title>Genome sequences of Chlorella sorokiniana UTEX 1602 and Micractinium conductrix SAG 241.80: implications to maltose excretion by a green alga.</title>
        <authorList>
            <person name="Arriola M.B."/>
            <person name="Velmurugan N."/>
            <person name="Zhang Y."/>
            <person name="Plunkett M.H."/>
            <person name="Hondzo H."/>
            <person name="Barney B.M."/>
        </authorList>
    </citation>
    <scope>NUCLEOTIDE SEQUENCE [LARGE SCALE GENOMIC DNA]</scope>
    <source>
        <strain evidence="3">1602</strain>
        <strain evidence="5">UTEX 1602</strain>
    </source>
</reference>
<proteinExistence type="predicted"/>
<dbReference type="InterPro" id="IPR018834">
    <property type="entry name" value="DNA/RNA-bd_Est1-type"/>
</dbReference>
<dbReference type="GO" id="GO:0070034">
    <property type="term" value="F:telomerase RNA binding"/>
    <property type="evidence" value="ECO:0007669"/>
    <property type="project" value="TreeGrafter"/>
</dbReference>
<dbReference type="InterPro" id="IPR020904">
    <property type="entry name" value="Sc_DH/Rdtase_CS"/>
</dbReference>
<comment type="caution">
    <text evidence="3">The sequence shown here is derived from an EMBL/GenBank/DDBJ whole genome shotgun (WGS) entry which is preliminary data.</text>
</comment>
<dbReference type="AlphaFoldDB" id="A0A2P6TCG7"/>
<dbReference type="EMBL" id="LHPG02000024">
    <property type="protein sequence ID" value="PRW20345.1"/>
    <property type="molecule type" value="Genomic_DNA"/>
</dbReference>
<dbReference type="PROSITE" id="PS00061">
    <property type="entry name" value="ADH_SHORT"/>
    <property type="match status" value="1"/>
</dbReference>
<dbReference type="Pfam" id="PF10374">
    <property type="entry name" value="EST1"/>
    <property type="match status" value="1"/>
</dbReference>
<dbReference type="InterPro" id="IPR045153">
    <property type="entry name" value="Est1/Ebs1-like"/>
</dbReference>
<dbReference type="FunFam" id="3.40.50.720:FF:000084">
    <property type="entry name" value="Short-chain dehydrogenase reductase"/>
    <property type="match status" value="1"/>
</dbReference>
<dbReference type="GO" id="GO:0000184">
    <property type="term" value="P:nuclear-transcribed mRNA catabolic process, nonsense-mediated decay"/>
    <property type="evidence" value="ECO:0007669"/>
    <property type="project" value="TreeGrafter"/>
</dbReference>
<gene>
    <name evidence="3" type="ORF">C2E21_9049</name>
</gene>
<dbReference type="SUPFAM" id="SSF51735">
    <property type="entry name" value="NAD(P)-binding Rossmann-fold domains"/>
    <property type="match status" value="1"/>
</dbReference>
<dbReference type="PANTHER" id="PTHR15696:SF0">
    <property type="entry name" value="TELOMERASE-BINDING PROTEIN EST1A"/>
    <property type="match status" value="1"/>
</dbReference>
<protein>
    <submittedName>
        <fullName evidence="3">Oxidoreductase isoform A</fullName>
    </submittedName>
    <submittedName>
        <fullName evidence="4">Oxidoreductase isoform B</fullName>
    </submittedName>
</protein>
<dbReference type="SUPFAM" id="SSF48452">
    <property type="entry name" value="TPR-like"/>
    <property type="match status" value="1"/>
</dbReference>
<organism evidence="3 5">
    <name type="scientific">Chlorella sorokiniana</name>
    <name type="common">Freshwater green alga</name>
    <dbReference type="NCBI Taxonomy" id="3076"/>
    <lineage>
        <taxon>Eukaryota</taxon>
        <taxon>Viridiplantae</taxon>
        <taxon>Chlorophyta</taxon>
        <taxon>core chlorophytes</taxon>
        <taxon>Trebouxiophyceae</taxon>
        <taxon>Chlorellales</taxon>
        <taxon>Chlorellaceae</taxon>
        <taxon>Chlorella clade</taxon>
        <taxon>Chlorella</taxon>
    </lineage>
</organism>
<dbReference type="InterPro" id="IPR019458">
    <property type="entry name" value="Est1-like_N"/>
</dbReference>
<dbReference type="GO" id="GO:0005697">
    <property type="term" value="C:telomerase holoenzyme complex"/>
    <property type="evidence" value="ECO:0007669"/>
    <property type="project" value="TreeGrafter"/>
</dbReference>
<dbReference type="PANTHER" id="PTHR15696">
    <property type="entry name" value="SMG-7 SUPPRESSOR WITH MORPHOLOGICAL EFFECT ON GENITALIA PROTEIN 7"/>
    <property type="match status" value="1"/>
</dbReference>
<evidence type="ECO:0000259" key="2">
    <source>
        <dbReference type="Pfam" id="PF10374"/>
    </source>
</evidence>
<dbReference type="STRING" id="3076.A0A2P6TCG7"/>
<dbReference type="PRINTS" id="PR00080">
    <property type="entry name" value="SDRFAMILY"/>
</dbReference>
<dbReference type="Pfam" id="PF13561">
    <property type="entry name" value="adh_short_C2"/>
    <property type="match status" value="1"/>
</dbReference>
<feature type="domain" description="Telomerase activating protein Est1-like N-terminal" evidence="2">
    <location>
        <begin position="55"/>
        <end position="167"/>
    </location>
</feature>
<name>A0A2P6TCG7_CHLSO</name>
<reference evidence="3" key="2">
    <citation type="submission" date="2018-02" db="EMBL/GenBank/DDBJ databases">
        <authorList>
            <person name="Cohen D.B."/>
            <person name="Kent A.D."/>
        </authorList>
    </citation>
    <scope>NUCLEOTIDE SEQUENCE</scope>
    <source>
        <strain evidence="3">1602</strain>
    </source>
</reference>
<keyword evidence="5" id="KW-1185">Reference proteome</keyword>
<dbReference type="InterPro" id="IPR011990">
    <property type="entry name" value="TPR-like_helical_dom_sf"/>
</dbReference>
<dbReference type="Gene3D" id="1.25.40.10">
    <property type="entry name" value="Tetratricopeptide repeat domain"/>
    <property type="match status" value="1"/>
</dbReference>
<dbReference type="PRINTS" id="PR00081">
    <property type="entry name" value="GDHRDH"/>
</dbReference>
<dbReference type="Gene3D" id="3.40.50.720">
    <property type="entry name" value="NAD(P)-binding Rossmann-like Domain"/>
    <property type="match status" value="1"/>
</dbReference>
<evidence type="ECO:0000259" key="1">
    <source>
        <dbReference type="Pfam" id="PF10373"/>
    </source>
</evidence>
<evidence type="ECO:0000313" key="3">
    <source>
        <dbReference type="EMBL" id="PRW20344.1"/>
    </source>
</evidence>
<dbReference type="GO" id="GO:0042162">
    <property type="term" value="F:telomeric DNA binding"/>
    <property type="evidence" value="ECO:0007669"/>
    <property type="project" value="TreeGrafter"/>
</dbReference>
<sequence length="813" mass="84875">MAGHLRECAKLDRELRAAAQTRTIFDPEVRRLRAALRDQCEAALLADQRLSQNHDVETLLWKAVYYRPIEEFRRRVKAAEGELRDKTKLAFHVFLEEAKAFYLTLAAKLQQRWGDAGFPAALAAQQLQAMGRELPAVLPPAGRGLDCAPSVHRCLVCLGDLCRYQANALPPGERDWAQCRHFYSLAARVQPEGGNAYNQLAVLASYEGDSLAAAFFYIRALAAGNPFSVARENLVTHFEQNRAACAKLGASGPGGPVPRGQRPASQAAKELRIRCTRLLGTLLIREDLDSFPSQLAAAMADLDDHLVRLRQQGRKAAEAAAADEQTPPLLVQLTAAAIYSAHASAVPAASGSGQPPSFVAAVQQQRVRSLCLLLLFTVTAKLATAAAAAAEAAPGGLQGTAAGLLLLPSLHVLLLWLSRAGPDVLLPPQQAQQEPADLAAARQQLWQAGGAVTVEAVAGSVLPEDDRRPSPSLPPLQPAPLAGAVGAAAAQQQHALPAAGAGAQLAAAAVPEGVLHFSMLSGKVAVITGGARGIGEAAARLFAKEGASVVIADVLVERASKLAAALGEDWALAQECDVCREEDVQRAVQAAVDRFGGLDIMVNNAGIAGPLSCPEALLENQDFAEFDRLIQINLRGVALGTKHAARAMKGNRDAGRPGGGGCILNVSSVAGLIANVTTYGDPAFISAGYGSSKAGVIQLTKVAACELAPYHIRCNAIAPGYIATPMLSQAILGDVDKPQEEIEAILAQTSPLRGVAITPQDIANSMLYLASEMGRCVNGATLSVDCGLAAGVAGFVPAMNANGHAANGGAAEA</sequence>
<accession>A0A2P6TCG7</accession>